<organism evidence="6 7">
    <name type="scientific">Candidatus Alectryocaccomicrobium excrementavium</name>
    <dbReference type="NCBI Taxonomy" id="2840668"/>
    <lineage>
        <taxon>Bacteria</taxon>
        <taxon>Bacillati</taxon>
        <taxon>Bacillota</taxon>
        <taxon>Clostridia</taxon>
        <taxon>Candidatus Alectryocaccomicrobium</taxon>
    </lineage>
</organism>
<dbReference type="Proteomes" id="UP000824140">
    <property type="component" value="Unassembled WGS sequence"/>
</dbReference>
<feature type="transmembrane region" description="Helical" evidence="5">
    <location>
        <begin position="80"/>
        <end position="103"/>
    </location>
</feature>
<accession>A0A9D1G0R1</accession>
<reference evidence="6" key="2">
    <citation type="journal article" date="2021" name="PeerJ">
        <title>Extensive microbial diversity within the chicken gut microbiome revealed by metagenomics and culture.</title>
        <authorList>
            <person name="Gilroy R."/>
            <person name="Ravi A."/>
            <person name="Getino M."/>
            <person name="Pursley I."/>
            <person name="Horton D.L."/>
            <person name="Alikhan N.F."/>
            <person name="Baker D."/>
            <person name="Gharbi K."/>
            <person name="Hall N."/>
            <person name="Watson M."/>
            <person name="Adriaenssens E.M."/>
            <person name="Foster-Nyarko E."/>
            <person name="Jarju S."/>
            <person name="Secka A."/>
            <person name="Antonio M."/>
            <person name="Oren A."/>
            <person name="Chaudhuri R.R."/>
            <person name="La Ragione R."/>
            <person name="Hildebrand F."/>
            <person name="Pallen M.J."/>
        </authorList>
    </citation>
    <scope>NUCLEOTIDE SEQUENCE</scope>
    <source>
        <strain evidence="6">13766</strain>
    </source>
</reference>
<comment type="caution">
    <text evidence="6">The sequence shown here is derived from an EMBL/GenBank/DDBJ whole genome shotgun (WGS) entry which is preliminary data.</text>
</comment>
<feature type="transmembrane region" description="Helical" evidence="5">
    <location>
        <begin position="21"/>
        <end position="48"/>
    </location>
</feature>
<evidence type="ECO:0000313" key="7">
    <source>
        <dbReference type="Proteomes" id="UP000824140"/>
    </source>
</evidence>
<evidence type="ECO:0000313" key="6">
    <source>
        <dbReference type="EMBL" id="HIS92867.1"/>
    </source>
</evidence>
<dbReference type="Gene3D" id="1.10.3720.10">
    <property type="entry name" value="MetI-like"/>
    <property type="match status" value="1"/>
</dbReference>
<evidence type="ECO:0000256" key="4">
    <source>
        <dbReference type="ARBA" id="ARBA00023136"/>
    </source>
</evidence>
<keyword evidence="4 5" id="KW-0472">Membrane</keyword>
<evidence type="ECO:0000256" key="1">
    <source>
        <dbReference type="ARBA" id="ARBA00004141"/>
    </source>
</evidence>
<gene>
    <name evidence="6" type="ORF">IAA84_07640</name>
</gene>
<dbReference type="AlphaFoldDB" id="A0A9D1G0R1"/>
<keyword evidence="3 5" id="KW-1133">Transmembrane helix</keyword>
<feature type="non-terminal residue" evidence="6">
    <location>
        <position position="104"/>
    </location>
</feature>
<dbReference type="GO" id="GO:0016020">
    <property type="term" value="C:membrane"/>
    <property type="evidence" value="ECO:0007669"/>
    <property type="project" value="UniProtKB-SubCell"/>
</dbReference>
<sequence length="104" mass="11974">MTTRAQALRRRGEILLRKYGALYFLLLFPVAFIVLFCYVPMYGAVIAFQDYSIVKGFSGSPWVGLKHFRAFFLNYQFSRILYNTITISLYSIATFPVSIILAIL</sequence>
<reference evidence="6" key="1">
    <citation type="submission" date="2020-10" db="EMBL/GenBank/DDBJ databases">
        <authorList>
            <person name="Gilroy R."/>
        </authorList>
    </citation>
    <scope>NUCLEOTIDE SEQUENCE</scope>
    <source>
        <strain evidence="6">13766</strain>
    </source>
</reference>
<evidence type="ECO:0000256" key="5">
    <source>
        <dbReference type="SAM" id="Phobius"/>
    </source>
</evidence>
<evidence type="ECO:0000256" key="3">
    <source>
        <dbReference type="ARBA" id="ARBA00022989"/>
    </source>
</evidence>
<dbReference type="InterPro" id="IPR035906">
    <property type="entry name" value="MetI-like_sf"/>
</dbReference>
<name>A0A9D1G0R1_9FIRM</name>
<dbReference type="EMBL" id="DVJN01000153">
    <property type="protein sequence ID" value="HIS92867.1"/>
    <property type="molecule type" value="Genomic_DNA"/>
</dbReference>
<comment type="subcellular location">
    <subcellularLocation>
        <location evidence="1">Membrane</location>
        <topology evidence="1">Multi-pass membrane protein</topology>
    </subcellularLocation>
</comment>
<proteinExistence type="predicted"/>
<evidence type="ECO:0000256" key="2">
    <source>
        <dbReference type="ARBA" id="ARBA00022692"/>
    </source>
</evidence>
<keyword evidence="2 5" id="KW-0812">Transmembrane</keyword>
<dbReference type="SUPFAM" id="SSF161098">
    <property type="entry name" value="MetI-like"/>
    <property type="match status" value="1"/>
</dbReference>
<protein>
    <submittedName>
        <fullName evidence="6">Sugar ABC transporter permease</fullName>
    </submittedName>
</protein>